<proteinExistence type="predicted"/>
<protein>
    <submittedName>
        <fullName evidence="1">Uncharacterized protein</fullName>
    </submittedName>
</protein>
<name>A0A6H5HTH7_9HEMI</name>
<evidence type="ECO:0000313" key="2">
    <source>
        <dbReference type="Proteomes" id="UP000479000"/>
    </source>
</evidence>
<keyword evidence="2" id="KW-1185">Reference proteome</keyword>
<dbReference type="EMBL" id="CADCXU010035166">
    <property type="protein sequence ID" value="CAB0020262.1"/>
    <property type="molecule type" value="Genomic_DNA"/>
</dbReference>
<dbReference type="AlphaFoldDB" id="A0A6H5HTH7"/>
<reference evidence="1 2" key="1">
    <citation type="submission" date="2020-02" db="EMBL/GenBank/DDBJ databases">
        <authorList>
            <person name="Ferguson B K."/>
        </authorList>
    </citation>
    <scope>NUCLEOTIDE SEQUENCE [LARGE SCALE GENOMIC DNA]</scope>
</reference>
<accession>A0A6H5HTH7</accession>
<sequence>AQEEDKDSVASSLMLCRASRDAFSSAVRCRGDFFSCNASMRKLTIIMPVQWHVTDFMAKRFDPVKNDPNPSWPRPAKKLSSRTPGRKVENHFLNKCLCVFLTDYNIGLQLDMETTRYPVSNKHFFLLIVPFFSF</sequence>
<dbReference type="Proteomes" id="UP000479000">
    <property type="component" value="Unassembled WGS sequence"/>
</dbReference>
<organism evidence="1 2">
    <name type="scientific">Nesidiocoris tenuis</name>
    <dbReference type="NCBI Taxonomy" id="355587"/>
    <lineage>
        <taxon>Eukaryota</taxon>
        <taxon>Metazoa</taxon>
        <taxon>Ecdysozoa</taxon>
        <taxon>Arthropoda</taxon>
        <taxon>Hexapoda</taxon>
        <taxon>Insecta</taxon>
        <taxon>Pterygota</taxon>
        <taxon>Neoptera</taxon>
        <taxon>Paraneoptera</taxon>
        <taxon>Hemiptera</taxon>
        <taxon>Heteroptera</taxon>
        <taxon>Panheteroptera</taxon>
        <taxon>Cimicomorpha</taxon>
        <taxon>Miridae</taxon>
        <taxon>Dicyphina</taxon>
        <taxon>Nesidiocoris</taxon>
    </lineage>
</organism>
<gene>
    <name evidence="1" type="ORF">NTEN_LOCUS23855</name>
</gene>
<evidence type="ECO:0000313" key="1">
    <source>
        <dbReference type="EMBL" id="CAB0020262.1"/>
    </source>
</evidence>
<feature type="non-terminal residue" evidence="1">
    <location>
        <position position="1"/>
    </location>
</feature>